<dbReference type="Gene3D" id="3.30.1490.20">
    <property type="entry name" value="ATP-grasp fold, A domain"/>
    <property type="match status" value="1"/>
</dbReference>
<dbReference type="EMBL" id="FQUH01000005">
    <property type="protein sequence ID" value="SHF09449.1"/>
    <property type="molecule type" value="Genomic_DNA"/>
</dbReference>
<keyword evidence="7" id="KW-1185">Reference proteome</keyword>
<organism evidence="6 7">
    <name type="scientific">Vibrio gazogenes DSM 21264 = NBRC 103151</name>
    <dbReference type="NCBI Taxonomy" id="1123492"/>
    <lineage>
        <taxon>Bacteria</taxon>
        <taxon>Pseudomonadati</taxon>
        <taxon>Pseudomonadota</taxon>
        <taxon>Gammaproteobacteria</taxon>
        <taxon>Vibrionales</taxon>
        <taxon>Vibrionaceae</taxon>
        <taxon>Vibrio</taxon>
    </lineage>
</organism>
<gene>
    <name evidence="6" type="ORF">SAMN02745781_01449</name>
</gene>
<evidence type="ECO:0000256" key="1">
    <source>
        <dbReference type="ARBA" id="ARBA00022598"/>
    </source>
</evidence>
<evidence type="ECO:0000313" key="6">
    <source>
        <dbReference type="EMBL" id="SHF09449.1"/>
    </source>
</evidence>
<dbReference type="SUPFAM" id="SSF56059">
    <property type="entry name" value="Glutathione synthetase ATP-binding domain-like"/>
    <property type="match status" value="1"/>
</dbReference>
<dbReference type="Gene3D" id="3.30.470.20">
    <property type="entry name" value="ATP-grasp fold, B domain"/>
    <property type="match status" value="1"/>
</dbReference>
<dbReference type="PANTHER" id="PTHR43585:SF2">
    <property type="entry name" value="ATP-GRASP ENZYME FSQD"/>
    <property type="match status" value="1"/>
</dbReference>
<evidence type="ECO:0000256" key="2">
    <source>
        <dbReference type="ARBA" id="ARBA00022741"/>
    </source>
</evidence>
<evidence type="ECO:0000259" key="5">
    <source>
        <dbReference type="PROSITE" id="PS50975"/>
    </source>
</evidence>
<dbReference type="RefSeq" id="WP_072957363.1">
    <property type="nucleotide sequence ID" value="NZ_FQUH01000005.1"/>
</dbReference>
<dbReference type="InterPro" id="IPR011761">
    <property type="entry name" value="ATP-grasp"/>
</dbReference>
<feature type="domain" description="ATP-grasp" evidence="5">
    <location>
        <begin position="106"/>
        <end position="298"/>
    </location>
</feature>
<sequence length="393" mass="43520">MPNHIVFIGAHGAMCDCVEKNEIRYTLIDKPDKVDTTLISRLSNCFLFDYENDEFLLRIINSINDEHPITAVVSLTESGLLQAAKASEYLELHHTKSETVMAMKDKAKMRMRSNNVTDFPVGYNLANRINDYFDFSSKYGYPFIAKPKDGVGSVGVRKISSKDEISSAYTEGEMLLESFIEGKELSVETFSFSGVHHVVAITEKEVLGGINDNQFTEIGHKVPAGINDEEKKLIIEFTNKFLNSLEYKDGPAHTEIKIQSNKVSVIETHNRIGGDRISDLVKLSTGVDLVELSILWPLGMCKPVVNFNESTIGSAIRFFSVKSGVVNKISGLHNARCLPGVVNIELNLSEGDVVQPITNSFNRYGFVIATGLNADEADKNCKRAIDSIVINIS</sequence>
<dbReference type="Gene3D" id="3.40.50.20">
    <property type="match status" value="1"/>
</dbReference>
<dbReference type="AlphaFoldDB" id="A0A1M4YUF8"/>
<dbReference type="GO" id="GO:0016874">
    <property type="term" value="F:ligase activity"/>
    <property type="evidence" value="ECO:0007669"/>
    <property type="project" value="UniProtKB-KW"/>
</dbReference>
<dbReference type="Proteomes" id="UP000184159">
    <property type="component" value="Unassembled WGS sequence"/>
</dbReference>
<dbReference type="InterPro" id="IPR052032">
    <property type="entry name" value="ATP-dep_AA_Ligase"/>
</dbReference>
<keyword evidence="3 4" id="KW-0067">ATP-binding</keyword>
<reference evidence="7" key="1">
    <citation type="submission" date="2016-11" db="EMBL/GenBank/DDBJ databases">
        <authorList>
            <person name="Varghese N."/>
            <person name="Submissions S."/>
        </authorList>
    </citation>
    <scope>NUCLEOTIDE SEQUENCE [LARGE SCALE GENOMIC DNA]</scope>
    <source>
        <strain evidence="7">DSM 21264</strain>
    </source>
</reference>
<dbReference type="GO" id="GO:0046872">
    <property type="term" value="F:metal ion binding"/>
    <property type="evidence" value="ECO:0007669"/>
    <property type="project" value="InterPro"/>
</dbReference>
<dbReference type="PANTHER" id="PTHR43585">
    <property type="entry name" value="FUMIPYRROLE BIOSYNTHESIS PROTEIN C"/>
    <property type="match status" value="1"/>
</dbReference>
<dbReference type="InterPro" id="IPR040570">
    <property type="entry name" value="LAL_C2"/>
</dbReference>
<accession>A0A1M4YUF8</accession>
<protein>
    <submittedName>
        <fullName evidence="6">Biotin carboxylase</fullName>
    </submittedName>
</protein>
<dbReference type="InterPro" id="IPR013815">
    <property type="entry name" value="ATP_grasp_subdomain_1"/>
</dbReference>
<evidence type="ECO:0000256" key="4">
    <source>
        <dbReference type="PROSITE-ProRule" id="PRU00409"/>
    </source>
</evidence>
<name>A0A1M4YUF8_VIBGA</name>
<keyword evidence="2 4" id="KW-0547">Nucleotide-binding</keyword>
<dbReference type="Pfam" id="PF18603">
    <property type="entry name" value="LAL_C2"/>
    <property type="match status" value="1"/>
</dbReference>
<proteinExistence type="predicted"/>
<dbReference type="Pfam" id="PF13535">
    <property type="entry name" value="ATP-grasp_4"/>
    <property type="match status" value="1"/>
</dbReference>
<dbReference type="PROSITE" id="PS50975">
    <property type="entry name" value="ATP_GRASP"/>
    <property type="match status" value="1"/>
</dbReference>
<evidence type="ECO:0000256" key="3">
    <source>
        <dbReference type="ARBA" id="ARBA00022840"/>
    </source>
</evidence>
<dbReference type="GO" id="GO:0005524">
    <property type="term" value="F:ATP binding"/>
    <property type="evidence" value="ECO:0007669"/>
    <property type="project" value="UniProtKB-UniRule"/>
</dbReference>
<keyword evidence="1" id="KW-0436">Ligase</keyword>
<evidence type="ECO:0000313" key="7">
    <source>
        <dbReference type="Proteomes" id="UP000184159"/>
    </source>
</evidence>